<keyword evidence="1" id="KW-0678">Repressor</keyword>
<comment type="caution">
    <text evidence="6">The sequence shown here is derived from an EMBL/GenBank/DDBJ whole genome shotgun (WGS) entry which is preliminary data.</text>
</comment>
<dbReference type="SUPFAM" id="SSF46955">
    <property type="entry name" value="Putative DNA-binding domain"/>
    <property type="match status" value="1"/>
</dbReference>
<reference evidence="6" key="1">
    <citation type="submission" date="2018-01" db="EMBL/GenBank/DDBJ databases">
        <title>Genome sequnecing of Lactobacillus formosensis KACC 18721.</title>
        <authorList>
            <person name="Kim S.-J."/>
            <person name="Heo J."/>
        </authorList>
    </citation>
    <scope>NUCLEOTIDE SEQUENCE</scope>
    <source>
        <strain evidence="6">KACC 18721</strain>
    </source>
</reference>
<organism evidence="6">
    <name type="scientific">Companilactobacillus formosensis</name>
    <dbReference type="NCBI Taxonomy" id="1617889"/>
    <lineage>
        <taxon>Bacteria</taxon>
        <taxon>Bacillati</taxon>
        <taxon>Bacillota</taxon>
        <taxon>Bacilli</taxon>
        <taxon>Lactobacillales</taxon>
        <taxon>Lactobacillaceae</taxon>
        <taxon>Companilactobacillus</taxon>
    </lineage>
</organism>
<feature type="domain" description="HTH merR-type" evidence="5">
    <location>
        <begin position="1"/>
        <end position="70"/>
    </location>
</feature>
<dbReference type="AlphaFoldDB" id="A0A2P4R738"/>
<dbReference type="SMART" id="SM00422">
    <property type="entry name" value="HTH_MERR"/>
    <property type="match status" value="1"/>
</dbReference>
<proteinExistence type="predicted"/>
<gene>
    <name evidence="6" type="ORF">C2R26_04965</name>
</gene>
<accession>A0A2P4R738</accession>
<name>A0A2P4R738_9LACO</name>
<dbReference type="Pfam" id="PF13411">
    <property type="entry name" value="MerR_1"/>
    <property type="match status" value="1"/>
</dbReference>
<dbReference type="PANTHER" id="PTHR30204">
    <property type="entry name" value="REDOX-CYCLING DRUG-SENSING TRANSCRIPTIONAL ACTIVATOR SOXR"/>
    <property type="match status" value="1"/>
</dbReference>
<dbReference type="Gene3D" id="3.20.80.10">
    <property type="entry name" value="Regulatory factor, effector binding domain"/>
    <property type="match status" value="1"/>
</dbReference>
<keyword evidence="3 6" id="KW-0238">DNA-binding</keyword>
<dbReference type="PANTHER" id="PTHR30204:SF69">
    <property type="entry name" value="MERR-FAMILY TRANSCRIPTIONAL REGULATOR"/>
    <property type="match status" value="1"/>
</dbReference>
<dbReference type="InterPro" id="IPR011256">
    <property type="entry name" value="Reg_factor_effector_dom_sf"/>
</dbReference>
<evidence type="ECO:0000259" key="5">
    <source>
        <dbReference type="PROSITE" id="PS50937"/>
    </source>
</evidence>
<keyword evidence="2" id="KW-0805">Transcription regulation</keyword>
<evidence type="ECO:0000256" key="2">
    <source>
        <dbReference type="ARBA" id="ARBA00023015"/>
    </source>
</evidence>
<evidence type="ECO:0000256" key="4">
    <source>
        <dbReference type="ARBA" id="ARBA00023163"/>
    </source>
</evidence>
<dbReference type="EMBL" id="PPWZ01000029">
    <property type="protein sequence ID" value="POH37072.1"/>
    <property type="molecule type" value="Genomic_DNA"/>
</dbReference>
<dbReference type="Gene3D" id="1.10.1660.10">
    <property type="match status" value="1"/>
</dbReference>
<evidence type="ECO:0000256" key="1">
    <source>
        <dbReference type="ARBA" id="ARBA00022491"/>
    </source>
</evidence>
<dbReference type="InterPro" id="IPR047057">
    <property type="entry name" value="MerR_fam"/>
</dbReference>
<sequence length="285" mass="32796">MLKISEFAKLAHTTRRTLIIYDQNGLFKPTEVNDEGYRFYDYNQIYELSFILALRKLGLSIDEIKQISSADQKNSPDKLLLELRSKINDQIADLVKINKYLDQRQDNIGHREKIHLYQPYENINKETFFWKSTNMKDCSSQQIAKAFSEFYNHLDSYIGINGNCSGFITELPKLSAKNYDHAVFSLIKATSVPMEDDFITTITRPAGKYIAIDVENNENDFSKNIHKGLKILQQTIVDNNLKIADQLWEINLGEDIRFPNATSSAVRLEFQILSLNAEQNIVPSA</sequence>
<dbReference type="GO" id="GO:0003677">
    <property type="term" value="F:DNA binding"/>
    <property type="evidence" value="ECO:0007669"/>
    <property type="project" value="UniProtKB-KW"/>
</dbReference>
<dbReference type="PROSITE" id="PS50937">
    <property type="entry name" value="HTH_MERR_2"/>
    <property type="match status" value="1"/>
</dbReference>
<evidence type="ECO:0000256" key="3">
    <source>
        <dbReference type="ARBA" id="ARBA00023125"/>
    </source>
</evidence>
<dbReference type="InterPro" id="IPR009061">
    <property type="entry name" value="DNA-bd_dom_put_sf"/>
</dbReference>
<evidence type="ECO:0000313" key="6">
    <source>
        <dbReference type="EMBL" id="POH37072.1"/>
    </source>
</evidence>
<dbReference type="InterPro" id="IPR000551">
    <property type="entry name" value="MerR-type_HTH_dom"/>
</dbReference>
<dbReference type="GO" id="GO:0003700">
    <property type="term" value="F:DNA-binding transcription factor activity"/>
    <property type="evidence" value="ECO:0007669"/>
    <property type="project" value="InterPro"/>
</dbReference>
<protein>
    <submittedName>
        <fullName evidence="6">MerR family DNA-binding transcriptional regulator</fullName>
    </submittedName>
</protein>
<keyword evidence="4" id="KW-0804">Transcription</keyword>